<evidence type="ECO:0000313" key="3">
    <source>
        <dbReference type="Proteomes" id="UP000600565"/>
    </source>
</evidence>
<protein>
    <submittedName>
        <fullName evidence="2">Uncharacterized protein</fullName>
    </submittedName>
</protein>
<reference evidence="2 3" key="1">
    <citation type="submission" date="2020-08" db="EMBL/GenBank/DDBJ databases">
        <title>A Genomic Blueprint of the Chicken Gut Microbiome.</title>
        <authorList>
            <person name="Gilroy R."/>
            <person name="Ravi A."/>
            <person name="Getino M."/>
            <person name="Pursley I."/>
            <person name="Horton D.L."/>
            <person name="Alikhan N.-F."/>
            <person name="Baker D."/>
            <person name="Gharbi K."/>
            <person name="Hall N."/>
            <person name="Watson M."/>
            <person name="Adriaenssens E.M."/>
            <person name="Foster-Nyarko E."/>
            <person name="Jarju S."/>
            <person name="Secka A."/>
            <person name="Antonio M."/>
            <person name="Oren A."/>
            <person name="Chaudhuri R."/>
            <person name="La Ragione R.M."/>
            <person name="Hildebrand F."/>
            <person name="Pallen M.J."/>
        </authorList>
    </citation>
    <scope>NUCLEOTIDE SEQUENCE [LARGE SCALE GENOMIC DNA]</scope>
    <source>
        <strain evidence="2 3">Sa1YVA6</strain>
    </source>
</reference>
<feature type="transmembrane region" description="Helical" evidence="1">
    <location>
        <begin position="6"/>
        <end position="26"/>
    </location>
</feature>
<name>A0ABR8XRS1_9BACL</name>
<keyword evidence="1" id="KW-0812">Transmembrane</keyword>
<keyword evidence="1" id="KW-1133">Transmembrane helix</keyword>
<keyword evidence="1" id="KW-0472">Membrane</keyword>
<organism evidence="2 3">
    <name type="scientific">Solibacillus merdavium</name>
    <dbReference type="NCBI Taxonomy" id="2762218"/>
    <lineage>
        <taxon>Bacteria</taxon>
        <taxon>Bacillati</taxon>
        <taxon>Bacillota</taxon>
        <taxon>Bacilli</taxon>
        <taxon>Bacillales</taxon>
        <taxon>Caryophanaceae</taxon>
        <taxon>Solibacillus</taxon>
    </lineage>
</organism>
<dbReference type="Proteomes" id="UP000600565">
    <property type="component" value="Unassembled WGS sequence"/>
</dbReference>
<proteinExistence type="predicted"/>
<comment type="caution">
    <text evidence="2">The sequence shown here is derived from an EMBL/GenBank/DDBJ whole genome shotgun (WGS) entry which is preliminary data.</text>
</comment>
<gene>
    <name evidence="2" type="ORF">H9632_16330</name>
</gene>
<sequence>MKKVIIGLSSIVIIIIAAYFLVPNIMMNSVKDKVIEHNPDIENIITINHISSWGEWFSEYVLVVEIDGQKFQIWSNNKGDITVKEALE</sequence>
<keyword evidence="3" id="KW-1185">Reference proteome</keyword>
<evidence type="ECO:0000313" key="2">
    <source>
        <dbReference type="EMBL" id="MBD8034636.1"/>
    </source>
</evidence>
<accession>A0ABR8XRS1</accession>
<dbReference type="RefSeq" id="WP_191705132.1">
    <property type="nucleotide sequence ID" value="NZ_JACSPW010000019.1"/>
</dbReference>
<evidence type="ECO:0000256" key="1">
    <source>
        <dbReference type="SAM" id="Phobius"/>
    </source>
</evidence>
<dbReference type="EMBL" id="JACSPW010000019">
    <property type="protein sequence ID" value="MBD8034636.1"/>
    <property type="molecule type" value="Genomic_DNA"/>
</dbReference>